<dbReference type="STRING" id="868595.Desca_2172"/>
<keyword evidence="2" id="KW-1185">Reference proteome</keyword>
<dbReference type="PANTHER" id="PTHR32432:SF3">
    <property type="entry name" value="ETHANOLAMINE UTILIZATION PROTEIN EUTJ"/>
    <property type="match status" value="1"/>
</dbReference>
<dbReference type="HOGENOM" id="CLU_050686_0_1_9"/>
<dbReference type="AlphaFoldDB" id="F6BA42"/>
<dbReference type="KEGG" id="dca:Desca_2172"/>
<dbReference type="CDD" id="cd24049">
    <property type="entry name" value="ASKHA_NBD_PilM"/>
    <property type="match status" value="1"/>
</dbReference>
<evidence type="ECO:0000313" key="1">
    <source>
        <dbReference type="EMBL" id="AEF95011.1"/>
    </source>
</evidence>
<name>F6BA42_DESCC</name>
<dbReference type="Pfam" id="PF11104">
    <property type="entry name" value="PilM_2"/>
    <property type="match status" value="1"/>
</dbReference>
<dbReference type="RefSeq" id="WP_013810588.1">
    <property type="nucleotide sequence ID" value="NC_015565.1"/>
</dbReference>
<accession>F6BA42</accession>
<dbReference type="eggNOG" id="COG4972">
    <property type="taxonomic scope" value="Bacteria"/>
</dbReference>
<dbReference type="Proteomes" id="UP000009226">
    <property type="component" value="Chromosome"/>
</dbReference>
<dbReference type="SUPFAM" id="SSF53067">
    <property type="entry name" value="Actin-like ATPase domain"/>
    <property type="match status" value="2"/>
</dbReference>
<dbReference type="NCBIfam" id="TIGR01175">
    <property type="entry name" value="pilM"/>
    <property type="match status" value="1"/>
</dbReference>
<dbReference type="Gene3D" id="3.30.1490.300">
    <property type="match status" value="1"/>
</dbReference>
<dbReference type="InterPro" id="IPR043129">
    <property type="entry name" value="ATPase_NBD"/>
</dbReference>
<dbReference type="PANTHER" id="PTHR32432">
    <property type="entry name" value="CELL DIVISION PROTEIN FTSA-RELATED"/>
    <property type="match status" value="1"/>
</dbReference>
<reference evidence="1" key="1">
    <citation type="submission" date="2011-05" db="EMBL/GenBank/DDBJ databases">
        <title>Complete sequence of Desulfotomaculum carboxydivorans CO-1-SRB.</title>
        <authorList>
            <consortium name="US DOE Joint Genome Institute"/>
            <person name="Lucas S."/>
            <person name="Han J."/>
            <person name="Lapidus A."/>
            <person name="Cheng J.-F."/>
            <person name="Goodwin L."/>
            <person name="Pitluck S."/>
            <person name="Peters L."/>
            <person name="Mikhailova N."/>
            <person name="Lu M."/>
            <person name="Han C."/>
            <person name="Tapia R."/>
            <person name="Land M."/>
            <person name="Hauser L."/>
            <person name="Kyrpides N."/>
            <person name="Ivanova N."/>
            <person name="Pagani I."/>
            <person name="Stams A."/>
            <person name="Plugge C."/>
            <person name="Muyzer G."/>
            <person name="Kuever J."/>
            <person name="Parshina S."/>
            <person name="Ivanova A."/>
            <person name="Nazina T."/>
            <person name="Woyke T."/>
        </authorList>
    </citation>
    <scope>NUCLEOTIDE SEQUENCE [LARGE SCALE GENOMIC DNA]</scope>
    <source>
        <strain evidence="1">CO-1-SRB</strain>
    </source>
</reference>
<dbReference type="Gene3D" id="3.30.420.40">
    <property type="match status" value="2"/>
</dbReference>
<sequence length="347" mass="38313">MNFGVKRYINAVDLGQNSIKIIQLQKMRRSWHISQQVSHPSPGLEALERGNVADLAASLQEAAAIAGISKSKVISFIGGQRVITRQITMPPMPWDDLQKAVIWEAEKIIPIPVADLEIRPVVLEEKLSELGEVTQLHVLMVAASKSLIYRFNEIFDRAGLTLTAIDLPALNLWRVFAQGYCVPQPKEIQAVVDIGSQTSHFIVIKHNILSYVRSLSVNLAPADLSPNINDDDFQIIQEVAAGNELTGSHLYMPAGLVDDDSLYAQLVTEIRRSLDFYRLQERDTIIEQLVITGGGSQLTGLDQILQAELGLPVVVGYPALPTGPDKIQELHPQFTMAFGLALREVKV</sequence>
<protein>
    <submittedName>
        <fullName evidence="1">Type IV pilus assembly protein PilM</fullName>
    </submittedName>
</protein>
<proteinExistence type="predicted"/>
<organism evidence="1 2">
    <name type="scientific">Desulfotomaculum nigrificans (strain DSM 14880 / VKM B-2319 / CO-1-SRB)</name>
    <name type="common">Desulfotomaculum carboxydivorans</name>
    <dbReference type="NCBI Taxonomy" id="868595"/>
    <lineage>
        <taxon>Bacteria</taxon>
        <taxon>Bacillati</taxon>
        <taxon>Bacillota</taxon>
        <taxon>Clostridia</taxon>
        <taxon>Eubacteriales</taxon>
        <taxon>Desulfotomaculaceae</taxon>
        <taxon>Desulfotomaculum</taxon>
    </lineage>
</organism>
<dbReference type="PIRSF" id="PIRSF019169">
    <property type="entry name" value="PilM"/>
    <property type="match status" value="1"/>
</dbReference>
<dbReference type="EMBL" id="CP002736">
    <property type="protein sequence ID" value="AEF95011.1"/>
    <property type="molecule type" value="Genomic_DNA"/>
</dbReference>
<gene>
    <name evidence="1" type="ordered locus">Desca_2172</name>
</gene>
<dbReference type="InterPro" id="IPR005883">
    <property type="entry name" value="PilM"/>
</dbReference>
<evidence type="ECO:0000313" key="2">
    <source>
        <dbReference type="Proteomes" id="UP000009226"/>
    </source>
</evidence>
<dbReference type="InterPro" id="IPR050696">
    <property type="entry name" value="FtsA/MreB"/>
</dbReference>